<evidence type="ECO:0000313" key="4">
    <source>
        <dbReference type="Proteomes" id="UP000277671"/>
    </source>
</evidence>
<dbReference type="EMBL" id="RBKT01000001">
    <property type="protein sequence ID" value="RKR93064.1"/>
    <property type="molecule type" value="Genomic_DNA"/>
</dbReference>
<dbReference type="InterPro" id="IPR050114">
    <property type="entry name" value="UPF0173_UPF0282_UlaG_hydrolase"/>
</dbReference>
<organism evidence="3 4">
    <name type="scientific">Micromonospora pisi</name>
    <dbReference type="NCBI Taxonomy" id="589240"/>
    <lineage>
        <taxon>Bacteria</taxon>
        <taxon>Bacillati</taxon>
        <taxon>Actinomycetota</taxon>
        <taxon>Actinomycetes</taxon>
        <taxon>Micromonosporales</taxon>
        <taxon>Micromonosporaceae</taxon>
        <taxon>Micromonospora</taxon>
    </lineage>
</organism>
<accession>A0A495JXS3</accession>
<keyword evidence="4" id="KW-1185">Reference proteome</keyword>
<name>A0A495JXS3_9ACTN</name>
<gene>
    <name evidence="3" type="ORF">BDK92_7572</name>
</gene>
<dbReference type="Proteomes" id="UP000277671">
    <property type="component" value="Unassembled WGS sequence"/>
</dbReference>
<comment type="caution">
    <text evidence="3">The sequence shown here is derived from an EMBL/GenBank/DDBJ whole genome shotgun (WGS) entry which is preliminary data.</text>
</comment>
<evidence type="ECO:0000256" key="1">
    <source>
        <dbReference type="ARBA" id="ARBA00022801"/>
    </source>
</evidence>
<dbReference type="SUPFAM" id="SSF56281">
    <property type="entry name" value="Metallo-hydrolase/oxidoreductase"/>
    <property type="match status" value="1"/>
</dbReference>
<protein>
    <submittedName>
        <fullName evidence="3">L-ascorbate metabolism protein UlaG (Beta-lactamase superfamily)</fullName>
    </submittedName>
</protein>
<keyword evidence="1" id="KW-0378">Hydrolase</keyword>
<evidence type="ECO:0000259" key="2">
    <source>
        <dbReference type="Pfam" id="PF12706"/>
    </source>
</evidence>
<dbReference type="Pfam" id="PF12706">
    <property type="entry name" value="Lactamase_B_2"/>
    <property type="match status" value="1"/>
</dbReference>
<proteinExistence type="predicted"/>
<dbReference type="InterPro" id="IPR036866">
    <property type="entry name" value="RibonucZ/Hydroxyglut_hydro"/>
</dbReference>
<dbReference type="OrthoDB" id="3204284at2"/>
<evidence type="ECO:0000313" key="3">
    <source>
        <dbReference type="EMBL" id="RKR93064.1"/>
    </source>
</evidence>
<dbReference type="GO" id="GO:0016787">
    <property type="term" value="F:hydrolase activity"/>
    <property type="evidence" value="ECO:0007669"/>
    <property type="project" value="UniProtKB-KW"/>
</dbReference>
<dbReference type="AlphaFoldDB" id="A0A495JXS3"/>
<dbReference type="PANTHER" id="PTHR43546">
    <property type="entry name" value="UPF0173 METAL-DEPENDENT HYDROLASE MJ1163-RELATED"/>
    <property type="match status" value="1"/>
</dbReference>
<dbReference type="Gene3D" id="3.60.15.10">
    <property type="entry name" value="Ribonuclease Z/Hydroxyacylglutathione hydrolase-like"/>
    <property type="match status" value="1"/>
</dbReference>
<dbReference type="InterPro" id="IPR001279">
    <property type="entry name" value="Metallo-B-lactamas"/>
</dbReference>
<dbReference type="RefSeq" id="WP_121161133.1">
    <property type="nucleotide sequence ID" value="NZ_RBKT01000001.1"/>
</dbReference>
<dbReference type="PANTHER" id="PTHR43546:SF9">
    <property type="entry name" value="L-ASCORBATE-6-PHOSPHATE LACTONASE ULAG-RELATED"/>
    <property type="match status" value="1"/>
</dbReference>
<feature type="domain" description="Metallo-beta-lactamase" evidence="2">
    <location>
        <begin position="22"/>
        <end position="216"/>
    </location>
</feature>
<sequence length="250" mass="26567">MTEVRITHIGGPTTLLELGGVRLLVDPTFDTPGRRYPFGWGTSSRKTAGPAVPPTELGPLNAVLLTHDQHADNLDDAGRALLPTVPVVLTTVAGARRLGGNAVGLAPFETANVGNLTVTATPSRHGPAWAVPLVGPTTGFALRSADAAEVVWISGDTVLYPGVLEVAERFAVGTAILHLGKVQFGLTGPTRFTMTGRDAARLCQRIMPRRIVPVHYEGWSHFHEGRAEITAAFPQERLTWLTPGVPALLT</sequence>
<reference evidence="3 4" key="1">
    <citation type="submission" date="2018-10" db="EMBL/GenBank/DDBJ databases">
        <title>Sequencing the genomes of 1000 actinobacteria strains.</title>
        <authorList>
            <person name="Klenk H.-P."/>
        </authorList>
    </citation>
    <scope>NUCLEOTIDE SEQUENCE [LARGE SCALE GENOMIC DNA]</scope>
    <source>
        <strain evidence="3 4">DSM 45175</strain>
    </source>
</reference>